<evidence type="ECO:0000256" key="3">
    <source>
        <dbReference type="ARBA" id="ARBA00022840"/>
    </source>
</evidence>
<dbReference type="GO" id="GO:0005524">
    <property type="term" value="F:ATP binding"/>
    <property type="evidence" value="ECO:0007669"/>
    <property type="project" value="UniProtKB-UniRule"/>
</dbReference>
<dbReference type="SMART" id="SM00242">
    <property type="entry name" value="MYSc"/>
    <property type="match status" value="1"/>
</dbReference>
<feature type="region of interest" description="Disordered" evidence="10">
    <location>
        <begin position="2366"/>
        <end position="2387"/>
    </location>
</feature>
<proteinExistence type="inferred from homology"/>
<dbReference type="PRINTS" id="PR00193">
    <property type="entry name" value="MYOSINHEAVY"/>
</dbReference>
<evidence type="ECO:0000256" key="7">
    <source>
        <dbReference type="ARBA" id="ARBA00023203"/>
    </source>
</evidence>
<sequence length="2387" mass="275720">MLNQFKSETSPTPSSSSTSIMKSTAKKPGQVMADAAATAEFNEKRWFWLPDEKLGYIAGWILKDSSSTSTMDNNNNNQQNITTENSLIVEVRCVDDKIRSIKFDLLEKMNPPKFDRVEDIGELTFLNEPSVVHNLRQRYESKMIYTYSGLFLVAINPYHPLPIYTPQVIAQYKNKRREENPPHVYAVAERSWQYMLGERENQSILITGESGAGKTENTKRVISYLTAIASTHKSNDTSDSSLPRSGSNSKINSINRVEVSDLVGKRLGKLERQILQANPIMESFGNAQTVRNNNSSRFGKFVRIEFNALGAISGANIDWYLLEKSRVTSRSEKERAFHIFYQLLIGISSISSGGGGEEQLAERLLLSSTDPKDYDYLSKSKLVVDGMNDLDEWRTLRESLNVVGLSQDEQFDLFKIISIILHIGNIIVHSDRSDVAYIQTSKDQDSLVHLEKAFHLLGLPNLEEFKKSVLRPKIKAGRELVTQQRNAKQVKEELSSLCTTLYEKSFGKLIDKINMMLDKNQKGLQNSLSAFKSTFIGVLDIAGFEIFEINGFEQLCINYTNERLQQFFNHHMFVLEQEEYSKEDIDWDFVNFGLDLQPTIALIESTSEPIGILSCLDEECIMPRATDVTFTDKLIGLMEKNANPKFIKSRFNSSTGFIIQHYAGQVEYRTEGWLEKNKDPLNNNLTNVLASSNDKFIASLFEEYRDDSNQDLGLATRTATATSSDLLPTGPMAIGKRRVVKRGAFRTVGQRHKEQLTSLMNQLQSTQPHFVRCIVPNPDKRPGVIDVKLVLDQLRCNGVLEGIRIARLGYPNRLPFIEFRQRYEVLTPGIIPSGYLDGRKACIRMLGALELDESVFRIGLTKVFFKSGVLAELEERRDEYLYEIFTNLQANCRSFIHQRKMKKILNKAMSIRAIQRNARIYNELKSWPWWQLYTRVRPLLAATRDDQELRKKAHELNQLKEKNEKERLERERLEAVKKEIEIEKQKVENELEQERLVSLNKEEQLIRSKEMEMALIDELETTRKELEVLEDQLENELKLHHSTKSVVNQLTERKDELTNEIKRLENDDSKLRENEEMLKTKLLDQQRSIDRLEQEKTELNRSFEDLKRQQAESEEDVVRSEKRMKMVIAELEGKLEFENEATQKLKARIESLEKECINSKIQLGEMKKTIIEYESKLKHKDAEAVGLENQRSMVVKEKELSQKRAKELELKIESLEQQLSDSKHEILQHVLQHQEMTKELDETRALLETKCSEEDMAFQISKTREEELNKFRDQQLQLLSEMSEIKRQGNETVAKIKSERDEVRQLYQTANQSHREALQQVEALSQKLSNLELVIQKTDRAKQVVEIELQNVRSKHLESTDGLTKLTREKESLEKQLVASNLKFQDMEDAMLKIERERSAWSRQVGDLKSKLESELLKRVELETESVSLEKDLKIHKDAVSEHEKNAASLRKELTIKNQELQKAISLQDKTIVEHVHVLEEAKKYTDRQLNEANALLREQTGQLKLLDRTVARLKGEAEDLNRELQKEKVKNRQTIFQQRKVSGANDLNEINSLKLNLDKEKLARTEAESAVRKLQSELQATKHDTSAIGMKKHYENRIADLERQLNERDTNLNKATVDRVKKQVEQRYNELIDLVNSADPTKSEDGFRNKLLIELHEANQELENEIALSLDSLGRPVVEKMKAYSNGTSFKRNHAAPGSVARMSRELDQNAQVHDRSKVVQLEDTIRKYERANHLLQADLQVLHMQQLSSDVIRKHLESQLDDMLRAVNDSNQSLTMDEVKTRLNLENERLQELLREEVEARSRAEHARLRGSQTLKELQNTITNGLDDRFSKLESTQINLLSQNRLTSQELTNQKTRINELEKLKASLETELMDYKERCEQYAHVIEQESEEKRQMLAELQEAQIERASSGDLENALASWKQKADSYRDRVEAAEVARLKAEKSETFAKVSLADAERRRAEAAEDREAAEQRAREAEQKVRELEAYLEDEGGDFTKAQREAQRTLAELNELKSQYDRAMSERDYTVEATRQRFQQELESLAAELEMERERTMRVREEARQLRVERDELQIRNDERLYSRGGFSKEKERLETKILDVMKAYDEAVAVQAEQSSQIVTLMSQVRDLRAARDEAEADRAALVTAKKSLEQRLEEIGSEYLSANSGRLTNDRVLQTLQQERGELKRQLEEKEDMVAVALERQKKAEAFANDCQIEANRERLESTELLKANTDLEKKIKSLNLKIVDLETRSMTSSPLQLGPHRMVVDQKHYEELMNQLEVEKQNVAKATRKSERSIEDLQIKLLDAEKSKNRLQDEMSSFENKILGLRKQNSDLQSSESELQLAKRRAEREATDLKEKMLRLQAELERYRSKGALNRSSPAPPNKLSHN</sequence>
<dbReference type="Gene3D" id="1.20.120.720">
    <property type="entry name" value="Myosin VI head, motor domain, U50 subdomain"/>
    <property type="match status" value="1"/>
</dbReference>
<feature type="coiled-coil region" evidence="9">
    <location>
        <begin position="1490"/>
        <end position="1619"/>
    </location>
</feature>
<feature type="coiled-coil region" evidence="9">
    <location>
        <begin position="1433"/>
        <end position="1460"/>
    </location>
</feature>
<protein>
    <submittedName>
        <fullName evidence="13">Uncharacterized protein</fullName>
    </submittedName>
</protein>
<dbReference type="PROSITE" id="PS51456">
    <property type="entry name" value="MYOSIN_MOTOR"/>
    <property type="match status" value="1"/>
</dbReference>
<feature type="binding site" evidence="8">
    <location>
        <begin position="208"/>
        <end position="215"/>
    </location>
    <ligand>
        <name>ATP</name>
        <dbReference type="ChEBI" id="CHEBI:30616"/>
    </ligand>
</feature>
<dbReference type="SUPFAM" id="SSF90257">
    <property type="entry name" value="Myosin rod fragments"/>
    <property type="match status" value="1"/>
</dbReference>
<feature type="coiled-coil region" evidence="9">
    <location>
        <begin position="942"/>
        <end position="1232"/>
    </location>
</feature>
<dbReference type="PANTHER" id="PTHR13140">
    <property type="entry name" value="MYOSIN"/>
    <property type="match status" value="1"/>
</dbReference>
<dbReference type="Proteomes" id="UP000765509">
    <property type="component" value="Unassembled WGS sequence"/>
</dbReference>
<evidence type="ECO:0000256" key="4">
    <source>
        <dbReference type="ARBA" id="ARBA00023054"/>
    </source>
</evidence>
<keyword evidence="3 8" id="KW-0067">ATP-binding</keyword>
<dbReference type="PANTHER" id="PTHR13140:SF857">
    <property type="entry name" value="MYOSIN-11"/>
    <property type="match status" value="1"/>
</dbReference>
<accession>A0A9Q3CF21</accession>
<comment type="similarity">
    <text evidence="1 8">Belongs to the TRAFAC class myosin-kinesin ATPase superfamily. Myosin family.</text>
</comment>
<dbReference type="Gene3D" id="1.10.10.820">
    <property type="match status" value="1"/>
</dbReference>
<feature type="region of interest" description="Disordered" evidence="10">
    <location>
        <begin position="2329"/>
        <end position="2354"/>
    </location>
</feature>
<evidence type="ECO:0000313" key="14">
    <source>
        <dbReference type="Proteomes" id="UP000765509"/>
    </source>
</evidence>
<keyword evidence="5 8" id="KW-0518">Myosin</keyword>
<feature type="coiled-coil region" evidence="9">
    <location>
        <begin position="1846"/>
        <end position="2073"/>
    </location>
</feature>
<dbReference type="InterPro" id="IPR001609">
    <property type="entry name" value="Myosin_head_motor_dom-like"/>
</dbReference>
<keyword evidence="14" id="KW-1185">Reference proteome</keyword>
<organism evidence="13 14">
    <name type="scientific">Austropuccinia psidii MF-1</name>
    <dbReference type="NCBI Taxonomy" id="1389203"/>
    <lineage>
        <taxon>Eukaryota</taxon>
        <taxon>Fungi</taxon>
        <taxon>Dikarya</taxon>
        <taxon>Basidiomycota</taxon>
        <taxon>Pucciniomycotina</taxon>
        <taxon>Pucciniomycetes</taxon>
        <taxon>Pucciniales</taxon>
        <taxon>Sphaerophragmiaceae</taxon>
        <taxon>Austropuccinia</taxon>
    </lineage>
</organism>
<feature type="domain" description="Myosin motor" evidence="11">
    <location>
        <begin position="115"/>
        <end position="878"/>
    </location>
</feature>
<name>A0A9Q3CF21_9BASI</name>
<gene>
    <name evidence="13" type="ORF">O181_021513</name>
</gene>
<dbReference type="Gene3D" id="3.40.850.10">
    <property type="entry name" value="Kinesin motor domain"/>
    <property type="match status" value="1"/>
</dbReference>
<feature type="domain" description="Myosin N-terminal SH3-like" evidence="12">
    <location>
        <begin position="42"/>
        <end position="111"/>
    </location>
</feature>
<feature type="region of interest" description="Disordered" evidence="10">
    <location>
        <begin position="1"/>
        <end position="27"/>
    </location>
</feature>
<dbReference type="GO" id="GO:0007015">
    <property type="term" value="P:actin filament organization"/>
    <property type="evidence" value="ECO:0007669"/>
    <property type="project" value="TreeGrafter"/>
</dbReference>
<dbReference type="SUPFAM" id="SSF52540">
    <property type="entry name" value="P-loop containing nucleoside triphosphate hydrolases"/>
    <property type="match status" value="1"/>
</dbReference>
<dbReference type="Gene3D" id="1.20.5.4820">
    <property type="match status" value="1"/>
</dbReference>
<dbReference type="CDD" id="cd01377">
    <property type="entry name" value="MYSc_class_II"/>
    <property type="match status" value="1"/>
</dbReference>
<evidence type="ECO:0000256" key="1">
    <source>
        <dbReference type="ARBA" id="ARBA00008314"/>
    </source>
</evidence>
<evidence type="ECO:0000256" key="9">
    <source>
        <dbReference type="SAM" id="Coils"/>
    </source>
</evidence>
<evidence type="ECO:0000256" key="8">
    <source>
        <dbReference type="PROSITE-ProRule" id="PRU00782"/>
    </source>
</evidence>
<dbReference type="InterPro" id="IPR027417">
    <property type="entry name" value="P-loop_NTPase"/>
</dbReference>
<evidence type="ECO:0000256" key="5">
    <source>
        <dbReference type="ARBA" id="ARBA00023123"/>
    </source>
</evidence>
<reference evidence="13" key="1">
    <citation type="submission" date="2021-03" db="EMBL/GenBank/DDBJ databases">
        <title>Draft genome sequence of rust myrtle Austropuccinia psidii MF-1, a brazilian biotype.</title>
        <authorList>
            <person name="Quecine M.C."/>
            <person name="Pachon D.M.R."/>
            <person name="Bonatelli M.L."/>
            <person name="Correr F.H."/>
            <person name="Franceschini L.M."/>
            <person name="Leite T.F."/>
            <person name="Margarido G.R.A."/>
            <person name="Almeida C.A."/>
            <person name="Ferrarezi J.A."/>
            <person name="Labate C.A."/>
        </authorList>
    </citation>
    <scope>NUCLEOTIDE SEQUENCE</scope>
    <source>
        <strain evidence="13">MF-1</strain>
    </source>
</reference>
<feature type="region of interest" description="Actin-binding" evidence="8">
    <location>
        <begin position="756"/>
        <end position="778"/>
    </location>
</feature>
<dbReference type="EMBL" id="AVOT02006523">
    <property type="protein sequence ID" value="MBW0481798.1"/>
    <property type="molecule type" value="Genomic_DNA"/>
</dbReference>
<dbReference type="GO" id="GO:0016020">
    <property type="term" value="C:membrane"/>
    <property type="evidence" value="ECO:0007669"/>
    <property type="project" value="TreeGrafter"/>
</dbReference>
<evidence type="ECO:0000256" key="2">
    <source>
        <dbReference type="ARBA" id="ARBA00022741"/>
    </source>
</evidence>
<dbReference type="FunFam" id="3.40.850.10:FF:000101">
    <property type="entry name" value="Slow myosin heavy chain 2"/>
    <property type="match status" value="1"/>
</dbReference>
<dbReference type="GO" id="GO:0051015">
    <property type="term" value="F:actin filament binding"/>
    <property type="evidence" value="ECO:0007669"/>
    <property type="project" value="TreeGrafter"/>
</dbReference>
<keyword evidence="4 9" id="KW-0175">Coiled coil</keyword>
<evidence type="ECO:0000313" key="13">
    <source>
        <dbReference type="EMBL" id="MBW0481798.1"/>
    </source>
</evidence>
<evidence type="ECO:0000256" key="6">
    <source>
        <dbReference type="ARBA" id="ARBA00023175"/>
    </source>
</evidence>
<evidence type="ECO:0000256" key="10">
    <source>
        <dbReference type="SAM" id="MobiDB-lite"/>
    </source>
</evidence>
<feature type="compositionally biased region" description="Basic and acidic residues" evidence="10">
    <location>
        <begin position="2344"/>
        <end position="2354"/>
    </location>
</feature>
<keyword evidence="2 8" id="KW-0547">Nucleotide-binding</keyword>
<dbReference type="GO" id="GO:0016459">
    <property type="term" value="C:myosin complex"/>
    <property type="evidence" value="ECO:0007669"/>
    <property type="project" value="UniProtKB-KW"/>
</dbReference>
<feature type="coiled-coil region" evidence="9">
    <location>
        <begin position="1307"/>
        <end position="1390"/>
    </location>
</feature>
<comment type="caution">
    <text evidence="13">The sequence shown here is derived from an EMBL/GenBank/DDBJ whole genome shotgun (WGS) entry which is preliminary data.</text>
</comment>
<dbReference type="OrthoDB" id="2500868at2759"/>
<dbReference type="InterPro" id="IPR004009">
    <property type="entry name" value="SH3_Myosin"/>
</dbReference>
<dbReference type="Gene3D" id="1.20.58.530">
    <property type="match status" value="1"/>
</dbReference>
<evidence type="ECO:0000259" key="11">
    <source>
        <dbReference type="PROSITE" id="PS51456"/>
    </source>
</evidence>
<dbReference type="InterPro" id="IPR036961">
    <property type="entry name" value="Kinesin_motor_dom_sf"/>
</dbReference>
<dbReference type="Pfam" id="PF00063">
    <property type="entry name" value="Myosin_head"/>
    <property type="match status" value="1"/>
</dbReference>
<dbReference type="GO" id="GO:0000146">
    <property type="term" value="F:microfilament motor activity"/>
    <property type="evidence" value="ECO:0007669"/>
    <property type="project" value="TreeGrafter"/>
</dbReference>
<dbReference type="PROSITE" id="PS51844">
    <property type="entry name" value="SH3_LIKE"/>
    <property type="match status" value="1"/>
</dbReference>
<feature type="coiled-coil region" evidence="9">
    <location>
        <begin position="1778"/>
        <end position="1812"/>
    </location>
</feature>
<evidence type="ECO:0000259" key="12">
    <source>
        <dbReference type="PROSITE" id="PS51844"/>
    </source>
</evidence>
<keyword evidence="6 8" id="KW-0505">Motor protein</keyword>
<dbReference type="GO" id="GO:0005737">
    <property type="term" value="C:cytoplasm"/>
    <property type="evidence" value="ECO:0007669"/>
    <property type="project" value="TreeGrafter"/>
</dbReference>
<keyword evidence="7 8" id="KW-0009">Actin-binding</keyword>